<dbReference type="GO" id="GO:0016887">
    <property type="term" value="F:ATP hydrolysis activity"/>
    <property type="evidence" value="ECO:0007669"/>
    <property type="project" value="InterPro"/>
</dbReference>
<dbReference type="InterPro" id="IPR003593">
    <property type="entry name" value="AAA+_ATPase"/>
</dbReference>
<feature type="region of interest" description="Disordered" evidence="11">
    <location>
        <begin position="1"/>
        <end position="85"/>
    </location>
</feature>
<evidence type="ECO:0000256" key="10">
    <source>
        <dbReference type="ARBA" id="ARBA00072009"/>
    </source>
</evidence>
<dbReference type="GO" id="GO:0006623">
    <property type="term" value="P:protein targeting to vacuole"/>
    <property type="evidence" value="ECO:0007669"/>
    <property type="project" value="TreeGrafter"/>
</dbReference>
<evidence type="ECO:0000256" key="6">
    <source>
        <dbReference type="ARBA" id="ARBA00022448"/>
    </source>
</evidence>
<protein>
    <recommendedName>
        <fullName evidence="5">Sorting nexin MVP1</fullName>
    </recommendedName>
    <alternativeName>
        <fullName evidence="10">Sorting nexin mvp1</fullName>
    </alternativeName>
</protein>
<comment type="similarity">
    <text evidence="4">Belongs to the sorting nexin family.</text>
</comment>
<feature type="region of interest" description="Disordered" evidence="11">
    <location>
        <begin position="480"/>
        <end position="505"/>
    </location>
</feature>
<dbReference type="GO" id="GO:0005524">
    <property type="term" value="F:ATP binding"/>
    <property type="evidence" value="ECO:0007669"/>
    <property type="project" value="InterPro"/>
</dbReference>
<dbReference type="SUPFAM" id="SSF64268">
    <property type="entry name" value="PX domain"/>
    <property type="match status" value="1"/>
</dbReference>
<feature type="region of interest" description="Disordered" evidence="11">
    <location>
        <begin position="1798"/>
        <end position="1818"/>
    </location>
</feature>
<dbReference type="Pfam" id="PF00787">
    <property type="entry name" value="PX"/>
    <property type="match status" value="1"/>
</dbReference>
<dbReference type="InterPro" id="IPR001683">
    <property type="entry name" value="PX_dom"/>
</dbReference>
<dbReference type="Gene3D" id="1.20.1270.60">
    <property type="entry name" value="Arfaptin homology (AH) domain/BAR domain"/>
    <property type="match status" value="1"/>
</dbReference>
<feature type="region of interest" description="Disordered" evidence="11">
    <location>
        <begin position="100"/>
        <end position="199"/>
    </location>
</feature>
<dbReference type="SMART" id="SM00382">
    <property type="entry name" value="AAA"/>
    <property type="match status" value="1"/>
</dbReference>
<dbReference type="EMBL" id="RCNU01000007">
    <property type="protein sequence ID" value="RWQ94681.1"/>
    <property type="molecule type" value="Genomic_DNA"/>
</dbReference>
<comment type="caution">
    <text evidence="13">The sequence shown here is derived from an EMBL/GenBank/DDBJ whole genome shotgun (WGS) entry which is preliminary data.</text>
</comment>
<dbReference type="CDD" id="cd06866">
    <property type="entry name" value="PX_SNX8_Mvp1p_like"/>
    <property type="match status" value="1"/>
</dbReference>
<feature type="domain" description="PX" evidence="12">
    <location>
        <begin position="1517"/>
        <end position="1632"/>
    </location>
</feature>
<evidence type="ECO:0000256" key="9">
    <source>
        <dbReference type="ARBA" id="ARBA00023136"/>
    </source>
</evidence>
<feature type="compositionally biased region" description="Polar residues" evidence="11">
    <location>
        <begin position="71"/>
        <end position="85"/>
    </location>
</feature>
<dbReference type="SMART" id="SM00312">
    <property type="entry name" value="PX"/>
    <property type="match status" value="1"/>
</dbReference>
<proteinExistence type="inferred from homology"/>
<dbReference type="InterPro" id="IPR027267">
    <property type="entry name" value="AH/BAR_dom_sf"/>
</dbReference>
<dbReference type="GeneID" id="39597288"/>
<evidence type="ECO:0000256" key="11">
    <source>
        <dbReference type="SAM" id="MobiDB-lite"/>
    </source>
</evidence>
<evidence type="ECO:0000256" key="8">
    <source>
        <dbReference type="ARBA" id="ARBA00022927"/>
    </source>
</evidence>
<dbReference type="GO" id="GO:0005768">
    <property type="term" value="C:endosome"/>
    <property type="evidence" value="ECO:0007669"/>
    <property type="project" value="TreeGrafter"/>
</dbReference>
<dbReference type="Proteomes" id="UP000283841">
    <property type="component" value="Unassembled WGS sequence"/>
</dbReference>
<dbReference type="RefSeq" id="XP_028484326.1">
    <property type="nucleotide sequence ID" value="XM_028628011.1"/>
</dbReference>
<feature type="compositionally biased region" description="Low complexity" evidence="11">
    <location>
        <begin position="261"/>
        <end position="278"/>
    </location>
</feature>
<feature type="compositionally biased region" description="Polar residues" evidence="11">
    <location>
        <begin position="105"/>
        <end position="135"/>
    </location>
</feature>
<feature type="region of interest" description="Disordered" evidence="11">
    <location>
        <begin position="394"/>
        <end position="417"/>
    </location>
</feature>
<dbReference type="PANTHER" id="PTHR47554:SF1">
    <property type="entry name" value="SORTING NEXIN MVP1"/>
    <property type="match status" value="1"/>
</dbReference>
<dbReference type="InterPro" id="IPR003959">
    <property type="entry name" value="ATPase_AAA_core"/>
</dbReference>
<feature type="region of interest" description="Disordered" evidence="11">
    <location>
        <begin position="228"/>
        <end position="298"/>
    </location>
</feature>
<dbReference type="Gene3D" id="3.30.1520.10">
    <property type="entry name" value="Phox-like domain"/>
    <property type="match status" value="1"/>
</dbReference>
<dbReference type="PROSITE" id="PS50195">
    <property type="entry name" value="PX"/>
    <property type="match status" value="1"/>
</dbReference>
<name>A0A443HS93_BYSSP</name>
<dbReference type="GO" id="GO:0032266">
    <property type="term" value="F:phosphatidylinositol-3-phosphate binding"/>
    <property type="evidence" value="ECO:0007669"/>
    <property type="project" value="TreeGrafter"/>
</dbReference>
<comment type="subcellular location">
    <subcellularLocation>
        <location evidence="3">Cytoplasm</location>
    </subcellularLocation>
    <subcellularLocation>
        <location evidence="2">Membrane</location>
        <topology evidence="2">Peripheral membrane protein</topology>
        <orientation evidence="2">Cytoplasmic side</orientation>
    </subcellularLocation>
</comment>
<dbReference type="FunFam" id="3.30.1520.10:FF:000037">
    <property type="entry name" value="Sorting nexin mvp-1"/>
    <property type="match status" value="1"/>
</dbReference>
<keyword evidence="14" id="KW-1185">Reference proteome</keyword>
<dbReference type="InterPro" id="IPR045734">
    <property type="entry name" value="Snx8_BAR_dom"/>
</dbReference>
<keyword evidence="6" id="KW-0813">Transport</keyword>
<evidence type="ECO:0000256" key="3">
    <source>
        <dbReference type="ARBA" id="ARBA00004496"/>
    </source>
</evidence>
<keyword evidence="7" id="KW-0963">Cytoplasm</keyword>
<dbReference type="FunFam" id="1.20.1270.60:FF:000072">
    <property type="entry name" value="Sorting nexin MVP1"/>
    <property type="match status" value="1"/>
</dbReference>
<dbReference type="VEuPathDB" id="FungiDB:C8Q69DRAFT_403724"/>
<feature type="compositionally biased region" description="Low complexity" evidence="11">
    <location>
        <begin position="1378"/>
        <end position="1396"/>
    </location>
</feature>
<feature type="region of interest" description="Disordered" evidence="11">
    <location>
        <begin position="1356"/>
        <end position="1514"/>
    </location>
</feature>
<dbReference type="InterPro" id="IPR028662">
    <property type="entry name" value="SNX8/Mvp1"/>
</dbReference>
<evidence type="ECO:0000256" key="1">
    <source>
        <dbReference type="ARBA" id="ARBA00002474"/>
    </source>
</evidence>
<dbReference type="CDD" id="cd00009">
    <property type="entry name" value="AAA"/>
    <property type="match status" value="1"/>
</dbReference>
<dbReference type="STRING" id="264951.A0A443HS93"/>
<dbReference type="CDD" id="cd07597">
    <property type="entry name" value="BAR_SNX8"/>
    <property type="match status" value="1"/>
</dbReference>
<evidence type="ECO:0000313" key="13">
    <source>
        <dbReference type="EMBL" id="RWQ94681.1"/>
    </source>
</evidence>
<evidence type="ECO:0000256" key="2">
    <source>
        <dbReference type="ARBA" id="ARBA00004287"/>
    </source>
</evidence>
<feature type="compositionally biased region" description="Basic and acidic residues" evidence="11">
    <location>
        <begin position="18"/>
        <end position="30"/>
    </location>
</feature>
<comment type="function">
    <text evidence="1">Required for vacuolar protein sorting.</text>
</comment>
<keyword evidence="9" id="KW-0472">Membrane</keyword>
<dbReference type="Gene3D" id="1.10.238.10">
    <property type="entry name" value="EF-hand"/>
    <property type="match status" value="1"/>
</dbReference>
<evidence type="ECO:0000256" key="4">
    <source>
        <dbReference type="ARBA" id="ARBA00010883"/>
    </source>
</evidence>
<sequence length="1890" mass="209032">MGEGEQRTIHPFFTKRSANHESSNEIRKEQSSLQQMLPVVRPIAPQGTTLDEDPNSSRRKRRKTEPLEDSVSVQPGLEQSGQLGFDSTDSRIIAGAVHHSDQGLGLTNTISDLENNAGTSASHKSVSGVPNVSGSTKDEPSTTTTSLPTTPPKKTLKLNANGKLLSSPAENTEVKGQKKGAGKRKSMSKNKKKGQESKVVVMKYGAAKSSKEVVGNLINTILAGDHRHVTSHHVNAPTSKEKPQKPTHPFFLSRSVRKTEQSPGPTSTQQSSRTGSPSVSADRQPERPQKLFPLSSKSPFIKVPDPVESLWPPQHFAHVRGLEGDISELFSDRLDPQSDRRKAKTSVVSIDDSDNVLLRRLRKAHRSPTAVDRAALRIPKRHIASGTVLQKAIQSQLSDSTSSTPGQVRNTPPKACHPAISRLKSSIRSTMTPFDRGECETLPWTQKHAPVCAEDVLQVGPEAVMLRDWLRRLTISAVDRGQSGRENQKPKQGKGESGGKRVKRRKRAEKLDGFIVSSSDEASEMDEVTDPEEDELAGGVTVNSKRTVIRAGDVQGRPRDKTRLTNAILLSGPSGCGKTASVYAVAKELDFEVFEINASSRRSARDMVERVGDMTQNHLVHRLHEAEDATQHAELESAKQNKVNSFFKATATKAKKTSERAKGDKKRATETPPRTTRSQKQSLILLEEADLLFEEDKQFWTGVITLISQSKRPIIITCNDEKLIPLEDLSLHAILRYRMPPRSLAVDYLLLVAANEGHMLSRDAVADLYSVSKQDLRRSLTELDFWCQMAVGSEKSGLDWIVDRYPPGRDVDSRGDTVRAISLNTYQRFMGWFNRDMILEKDEPDTEIELMAESQAWWQLSIQDSEEMVDPSSFQLEDTGMQDAEGKASLISLESLRRIDDAIEMRSALDILCYHSSLQPNEDHLDTSCPPITEKQRTGYIEGYPLLQADTMPDYTWLSTSIGSTLDVLTRRIYYGASSDSEDLTARKVLKKTSQVRPPCRSRPELLAAFEPIMRADNIFPAPTGRLAPSFENGTAIIYEDLAPYVRGIVAFDLRLERYRLKLSGLLSQGGSGAKRMRKTRASRAALEGGDKANTRKERWFPADVQPSRILATGNEEWQSVLVQSGHFNVAPMAAVGESRESVDTASETLYLSISLAFLRSCPRTIAILSSQLHSSLFFSQMSLFGTSPEESSPGNSVLRSKSSLFADDAGFGAGSGSSLFADDAGDDSPWSNNTIPKRAARRDLVKTLLPATDVPESYIDAYDLILNSGPRVGAGVGLTGVREILASSGLNATDQARILNLVVPGEQENENGLERNEFNVLLALVGLAQEGEDITLDSVDERRNKLPQPKITYLDRLRDQGDHNNQSQPTPQRVIAPQEPGSSRSQRPRGPSLGGLESDPWGSPDLHRNHNHAQGSENAPAVNGYGSLRSAGDRWVNQGAGYNDQTGSTNGAGVNGQADTAPPSTSGSSWGGAGDGFPHPEQSGLGEFGQLGDEQGGSNPPRRSIGGGRVKGTGPEEVITVTLLPEKEGLFMFQHRNYEVKSARRGSSVVRRYSDFVWLLDCLHKRYPFRQLPLLPPKRVAVNGTHLAADSSSFLEKRRRGLVRFANALVRHPVLSQEQLVVMFLTVPTELSVWRKQATISVQDEFAGKALPPDLEDSLPPNLTELFDTVRAGVKRSAEIYINLCTLLERLAKRNEGLAADHLRFSLALQSLTEVTKDTYAVDTDDVPLLNEGISATARHLSASQTLLEDEAKAWHDGVLEDLKRQRDCLVSMRELFDRRDRYARDNIPQLERRIQNNERKLQDLRNRPTERQGKPGELEKIEDAIFKHARGVFIKECIRDELIYFQSSQYHISHLHQDWSQERVKYAELQADNWRTLGEEVDSMPTGE</sequence>
<feature type="compositionally biased region" description="Basic and acidic residues" evidence="11">
    <location>
        <begin position="482"/>
        <end position="499"/>
    </location>
</feature>
<evidence type="ECO:0000256" key="5">
    <source>
        <dbReference type="ARBA" id="ARBA00014268"/>
    </source>
</evidence>
<feature type="compositionally biased region" description="Basic and acidic residues" evidence="11">
    <location>
        <begin position="656"/>
        <end position="669"/>
    </location>
</feature>
<keyword evidence="8" id="KW-0653">Protein transport</keyword>
<dbReference type="InterPro" id="IPR036871">
    <property type="entry name" value="PX_dom_sf"/>
</dbReference>
<dbReference type="Pfam" id="PF00004">
    <property type="entry name" value="AAA"/>
    <property type="match status" value="1"/>
</dbReference>
<evidence type="ECO:0000259" key="12">
    <source>
        <dbReference type="PROSITE" id="PS50195"/>
    </source>
</evidence>
<dbReference type="SUPFAM" id="SSF52540">
    <property type="entry name" value="P-loop containing nucleoside triphosphate hydrolases"/>
    <property type="match status" value="1"/>
</dbReference>
<dbReference type="Pfam" id="PF19566">
    <property type="entry name" value="Snx8_BAR_dom"/>
    <property type="match status" value="1"/>
</dbReference>
<accession>A0A443HS93</accession>
<dbReference type="InterPro" id="IPR027417">
    <property type="entry name" value="P-loop_NTPase"/>
</dbReference>
<feature type="compositionally biased region" description="Basic residues" evidence="11">
    <location>
        <begin position="177"/>
        <end position="192"/>
    </location>
</feature>
<dbReference type="GO" id="GO:0016020">
    <property type="term" value="C:membrane"/>
    <property type="evidence" value="ECO:0007669"/>
    <property type="project" value="UniProtKB-SubCell"/>
</dbReference>
<dbReference type="Gene3D" id="3.40.50.300">
    <property type="entry name" value="P-loop containing nucleotide triphosphate hydrolases"/>
    <property type="match status" value="1"/>
</dbReference>
<reference evidence="13 14" key="1">
    <citation type="journal article" date="2018" name="Front. Microbiol.">
        <title>Genomic and genetic insights into a cosmopolitan fungus, Paecilomyces variotii (Eurotiales).</title>
        <authorList>
            <person name="Urquhart A.S."/>
            <person name="Mondo S.J."/>
            <person name="Makela M.R."/>
            <person name="Hane J.K."/>
            <person name="Wiebenga A."/>
            <person name="He G."/>
            <person name="Mihaltcheva S."/>
            <person name="Pangilinan J."/>
            <person name="Lipzen A."/>
            <person name="Barry K."/>
            <person name="de Vries R.P."/>
            <person name="Grigoriev I.V."/>
            <person name="Idnurm A."/>
        </authorList>
    </citation>
    <scope>NUCLEOTIDE SEQUENCE [LARGE SCALE GENOMIC DNA]</scope>
    <source>
        <strain evidence="13 14">CBS 101075</strain>
    </source>
</reference>
<dbReference type="PANTHER" id="PTHR47554">
    <property type="entry name" value="SORTING NEXIN MVP1"/>
    <property type="match status" value="1"/>
</dbReference>
<evidence type="ECO:0000313" key="14">
    <source>
        <dbReference type="Proteomes" id="UP000283841"/>
    </source>
</evidence>
<organism evidence="13 14">
    <name type="scientific">Byssochlamys spectabilis</name>
    <name type="common">Paecilomyces variotii</name>
    <dbReference type="NCBI Taxonomy" id="264951"/>
    <lineage>
        <taxon>Eukaryota</taxon>
        <taxon>Fungi</taxon>
        <taxon>Dikarya</taxon>
        <taxon>Ascomycota</taxon>
        <taxon>Pezizomycotina</taxon>
        <taxon>Eurotiomycetes</taxon>
        <taxon>Eurotiomycetidae</taxon>
        <taxon>Eurotiales</taxon>
        <taxon>Thermoascaceae</taxon>
        <taxon>Paecilomyces</taxon>
    </lineage>
</organism>
<feature type="compositionally biased region" description="Polar residues" evidence="11">
    <location>
        <begin position="1444"/>
        <end position="1453"/>
    </location>
</feature>
<evidence type="ECO:0000256" key="7">
    <source>
        <dbReference type="ARBA" id="ARBA00022490"/>
    </source>
</evidence>
<dbReference type="GO" id="GO:0042147">
    <property type="term" value="P:retrograde transport, endosome to Golgi"/>
    <property type="evidence" value="ECO:0007669"/>
    <property type="project" value="InterPro"/>
</dbReference>
<feature type="compositionally biased region" description="Polar residues" evidence="11">
    <location>
        <begin position="394"/>
        <end position="410"/>
    </location>
</feature>
<feature type="region of interest" description="Disordered" evidence="11">
    <location>
        <begin position="652"/>
        <end position="679"/>
    </location>
</feature>
<gene>
    <name evidence="13" type="ORF">C8Q69DRAFT_403724</name>
</gene>
<dbReference type="GO" id="GO:0005829">
    <property type="term" value="C:cytosol"/>
    <property type="evidence" value="ECO:0007669"/>
    <property type="project" value="GOC"/>
</dbReference>
<dbReference type="InterPro" id="IPR035704">
    <property type="entry name" value="SNX8/Mvp1_PX"/>
</dbReference>